<sequence>MELFSAFDAEKRERDKGDITTCIKYAITAEHKAQNWLVLFLSHYLYELFTKTSSEKRVLYAGRHTGRTCPAGMYLRVRHATQDDFLVKLLESLPSQRDTATKGHISHFFIGWRLHDEHFILCAKLYEAVSSPSLPSFSTSDSGKFYVRSDSSSGIVATLHDISETCCKSSGVIGTLVSIALIARRGRSGVVARLLTSHLGEPGSITGGIAPGFSHVGIIPDDAAGQRVFVRAISRFPCPRIPALFHPHLTSPSSALETSTFRAVQISRPHSDVRNSTRHITRYSSASLHEHSASSDFGAVGHGVREVPCSHPATRAGKEQCRNESRGGGGIPEKTHRSAGSSDMCENEEATPPGIEPGSPGWEIKDEVDQSRWLRTTNLRVPTSNCFSANTASKNGFWQVSRQVSDRDSYVLTHNLSTIHIASDVSRKNYEYTVDFNTINTQQQFLYCHWLPCLSYLAMWHSVDGATVAERLARSPNTKENLVQSPAGSLPDFRKWESCLTMPLLHSHLDSPTSALDTSMFRAVQISSLAHTQRRESVLSDVIMTRLREREHDRAHSEPIEKRPEFPVIARVRVVVPMRRGSGGVDAEGLQLGVGSRDTSTSDRASPRVATSEIYRTSGLFFPPSLEPAQRSGPPSMHPGERVRRDKKEIDDL</sequence>
<name>A0ABQ9HVM6_9NEOP</name>
<proteinExistence type="predicted"/>
<protein>
    <submittedName>
        <fullName evidence="2">Uncharacterized protein</fullName>
    </submittedName>
</protein>
<feature type="region of interest" description="Disordered" evidence="1">
    <location>
        <begin position="584"/>
        <end position="653"/>
    </location>
</feature>
<organism evidence="2 3">
    <name type="scientific">Dryococelus australis</name>
    <dbReference type="NCBI Taxonomy" id="614101"/>
    <lineage>
        <taxon>Eukaryota</taxon>
        <taxon>Metazoa</taxon>
        <taxon>Ecdysozoa</taxon>
        <taxon>Arthropoda</taxon>
        <taxon>Hexapoda</taxon>
        <taxon>Insecta</taxon>
        <taxon>Pterygota</taxon>
        <taxon>Neoptera</taxon>
        <taxon>Polyneoptera</taxon>
        <taxon>Phasmatodea</taxon>
        <taxon>Verophasmatodea</taxon>
        <taxon>Anareolatae</taxon>
        <taxon>Phasmatidae</taxon>
        <taxon>Eurycanthinae</taxon>
        <taxon>Dryococelus</taxon>
    </lineage>
</organism>
<accession>A0ABQ9HVM6</accession>
<feature type="compositionally biased region" description="Basic and acidic residues" evidence="1">
    <location>
        <begin position="639"/>
        <end position="653"/>
    </location>
</feature>
<dbReference type="EMBL" id="JARBHB010000003">
    <property type="protein sequence ID" value="KAJ8888438.1"/>
    <property type="molecule type" value="Genomic_DNA"/>
</dbReference>
<feature type="region of interest" description="Disordered" evidence="1">
    <location>
        <begin position="309"/>
        <end position="363"/>
    </location>
</feature>
<evidence type="ECO:0000313" key="3">
    <source>
        <dbReference type="Proteomes" id="UP001159363"/>
    </source>
</evidence>
<feature type="compositionally biased region" description="Basic and acidic residues" evidence="1">
    <location>
        <begin position="316"/>
        <end position="325"/>
    </location>
</feature>
<evidence type="ECO:0000256" key="1">
    <source>
        <dbReference type="SAM" id="MobiDB-lite"/>
    </source>
</evidence>
<gene>
    <name evidence="2" type="ORF">PR048_007928</name>
</gene>
<comment type="caution">
    <text evidence="2">The sequence shown here is derived from an EMBL/GenBank/DDBJ whole genome shotgun (WGS) entry which is preliminary data.</text>
</comment>
<reference evidence="2 3" key="1">
    <citation type="submission" date="2023-02" db="EMBL/GenBank/DDBJ databases">
        <title>LHISI_Scaffold_Assembly.</title>
        <authorList>
            <person name="Stuart O.P."/>
            <person name="Cleave R."/>
            <person name="Magrath M.J.L."/>
            <person name="Mikheyev A.S."/>
        </authorList>
    </citation>
    <scope>NUCLEOTIDE SEQUENCE [LARGE SCALE GENOMIC DNA]</scope>
    <source>
        <strain evidence="2">Daus_M_001</strain>
        <tissue evidence="2">Leg muscle</tissue>
    </source>
</reference>
<dbReference type="Proteomes" id="UP001159363">
    <property type="component" value="Chromosome 3"/>
</dbReference>
<evidence type="ECO:0000313" key="2">
    <source>
        <dbReference type="EMBL" id="KAJ8888438.1"/>
    </source>
</evidence>
<keyword evidence="3" id="KW-1185">Reference proteome</keyword>